<evidence type="ECO:0000313" key="2">
    <source>
        <dbReference type="Proteomes" id="UP000036681"/>
    </source>
</evidence>
<evidence type="ECO:0000256" key="1">
    <source>
        <dbReference type="SAM" id="Phobius"/>
    </source>
</evidence>
<dbReference type="Proteomes" id="UP000036681">
    <property type="component" value="Unplaced"/>
</dbReference>
<organism evidence="2 3">
    <name type="scientific">Ascaris lumbricoides</name>
    <name type="common">Giant roundworm</name>
    <dbReference type="NCBI Taxonomy" id="6252"/>
    <lineage>
        <taxon>Eukaryota</taxon>
        <taxon>Metazoa</taxon>
        <taxon>Ecdysozoa</taxon>
        <taxon>Nematoda</taxon>
        <taxon>Chromadorea</taxon>
        <taxon>Rhabditida</taxon>
        <taxon>Spirurina</taxon>
        <taxon>Ascaridomorpha</taxon>
        <taxon>Ascaridoidea</taxon>
        <taxon>Ascarididae</taxon>
        <taxon>Ascaris</taxon>
    </lineage>
</organism>
<keyword evidence="1" id="KW-0472">Membrane</keyword>
<keyword evidence="1" id="KW-0812">Transmembrane</keyword>
<keyword evidence="1" id="KW-1133">Transmembrane helix</keyword>
<accession>A0A0M3IFT5</accession>
<name>A0A0M3IFT5_ASCLU</name>
<sequence length="79" mass="9025">MSEWVTEVRRAADIDLYWWSYAEFVDGVVSAFRKVHATLAISALILIIVCLIGCLAPNAYQKMTTQRDFNIVQDVTRVM</sequence>
<proteinExistence type="predicted"/>
<dbReference type="WBParaSite" id="ALUE_0001710001-mRNA-1">
    <property type="protein sequence ID" value="ALUE_0001710001-mRNA-1"/>
    <property type="gene ID" value="ALUE_0001710001"/>
</dbReference>
<keyword evidence="2" id="KW-1185">Reference proteome</keyword>
<dbReference type="AlphaFoldDB" id="A0A0M3IFT5"/>
<evidence type="ECO:0000313" key="3">
    <source>
        <dbReference type="WBParaSite" id="ALUE_0001710001-mRNA-1"/>
    </source>
</evidence>
<protein>
    <submittedName>
        <fullName evidence="3">OppC_N domain-containing protein</fullName>
    </submittedName>
</protein>
<feature type="transmembrane region" description="Helical" evidence="1">
    <location>
        <begin position="39"/>
        <end position="60"/>
    </location>
</feature>
<reference evidence="3" key="1">
    <citation type="submission" date="2017-02" db="UniProtKB">
        <authorList>
            <consortium name="WormBaseParasite"/>
        </authorList>
    </citation>
    <scope>IDENTIFICATION</scope>
</reference>